<gene>
    <name evidence="3" type="ORF">SAMN02982927_00767</name>
</gene>
<feature type="transmembrane region" description="Helical" evidence="1">
    <location>
        <begin position="119"/>
        <end position="139"/>
    </location>
</feature>
<dbReference type="STRING" id="269670.SAMN02982927_00767"/>
<dbReference type="Pfam" id="PF04892">
    <property type="entry name" value="VanZ"/>
    <property type="match status" value="1"/>
</dbReference>
<dbReference type="PANTHER" id="PTHR36834">
    <property type="entry name" value="MEMBRANE PROTEIN-RELATED"/>
    <property type="match status" value="1"/>
</dbReference>
<evidence type="ECO:0000256" key="1">
    <source>
        <dbReference type="SAM" id="Phobius"/>
    </source>
</evidence>
<name>A0A1I2PG34_9BACL</name>
<keyword evidence="1" id="KW-0472">Membrane</keyword>
<feature type="transmembrane region" description="Helical" evidence="1">
    <location>
        <begin position="12"/>
        <end position="29"/>
    </location>
</feature>
<evidence type="ECO:0000259" key="2">
    <source>
        <dbReference type="Pfam" id="PF04892"/>
    </source>
</evidence>
<keyword evidence="1" id="KW-0812">Transmembrane</keyword>
<dbReference type="PANTHER" id="PTHR36834:SF1">
    <property type="entry name" value="INTEGRAL MEMBRANE PROTEIN"/>
    <property type="match status" value="1"/>
</dbReference>
<organism evidence="3 4">
    <name type="scientific">Sporolactobacillus nakayamae</name>
    <dbReference type="NCBI Taxonomy" id="269670"/>
    <lineage>
        <taxon>Bacteria</taxon>
        <taxon>Bacillati</taxon>
        <taxon>Bacillota</taxon>
        <taxon>Bacilli</taxon>
        <taxon>Bacillales</taxon>
        <taxon>Sporolactobacillaceae</taxon>
        <taxon>Sporolactobacillus</taxon>
    </lineage>
</organism>
<dbReference type="RefSeq" id="WP_093670248.1">
    <property type="nucleotide sequence ID" value="NZ_FOOY01000005.1"/>
</dbReference>
<keyword evidence="1" id="KW-1133">Transmembrane helix</keyword>
<dbReference type="InterPro" id="IPR053150">
    <property type="entry name" value="Teicoplanin_resist-assoc"/>
</dbReference>
<dbReference type="InterPro" id="IPR006976">
    <property type="entry name" value="VanZ-like"/>
</dbReference>
<dbReference type="OrthoDB" id="4822551at2"/>
<keyword evidence="4" id="KW-1185">Reference proteome</keyword>
<dbReference type="AlphaFoldDB" id="A0A1I2PG34"/>
<evidence type="ECO:0000313" key="4">
    <source>
        <dbReference type="Proteomes" id="UP000198752"/>
    </source>
</evidence>
<feature type="transmembrane region" description="Helical" evidence="1">
    <location>
        <begin position="64"/>
        <end position="82"/>
    </location>
</feature>
<proteinExistence type="predicted"/>
<sequence>MRNNVHKKRNIVIICFLCYMTILVFVTLFTHNYYTYGRSSNLLIFSSIRLMLRSGSSALIMKNIFGNVLLFLPLGFFLPMIIRFKHGLVWQLLFGCSVSLIIESCQYLFAARIFDIDDIVLNTIGTVIGCLVYVMIRFFKRKLIIFYTH</sequence>
<feature type="transmembrane region" description="Helical" evidence="1">
    <location>
        <begin position="88"/>
        <end position="110"/>
    </location>
</feature>
<dbReference type="Proteomes" id="UP000198752">
    <property type="component" value="Unassembled WGS sequence"/>
</dbReference>
<evidence type="ECO:0000313" key="3">
    <source>
        <dbReference type="EMBL" id="SFG14423.1"/>
    </source>
</evidence>
<feature type="domain" description="VanZ-like" evidence="2">
    <location>
        <begin position="16"/>
        <end position="136"/>
    </location>
</feature>
<reference evidence="4" key="1">
    <citation type="submission" date="2016-10" db="EMBL/GenBank/DDBJ databases">
        <authorList>
            <person name="Varghese N."/>
            <person name="Submissions S."/>
        </authorList>
    </citation>
    <scope>NUCLEOTIDE SEQUENCE [LARGE SCALE GENOMIC DNA]</scope>
    <source>
        <strain evidence="4">ATCC 700379</strain>
    </source>
</reference>
<dbReference type="EMBL" id="FOOY01000005">
    <property type="protein sequence ID" value="SFG14423.1"/>
    <property type="molecule type" value="Genomic_DNA"/>
</dbReference>
<protein>
    <submittedName>
        <fullName evidence="3">VanZ like family protein</fullName>
    </submittedName>
</protein>
<accession>A0A1I2PG34</accession>